<feature type="compositionally biased region" description="Polar residues" evidence="1">
    <location>
        <begin position="14"/>
        <end position="27"/>
    </location>
</feature>
<feature type="region of interest" description="Disordered" evidence="1">
    <location>
        <begin position="11"/>
        <end position="69"/>
    </location>
</feature>
<feature type="compositionally biased region" description="Low complexity" evidence="1">
    <location>
        <begin position="32"/>
        <end position="42"/>
    </location>
</feature>
<proteinExistence type="predicted"/>
<evidence type="ECO:0000256" key="1">
    <source>
        <dbReference type="SAM" id="MobiDB-lite"/>
    </source>
</evidence>
<protein>
    <submittedName>
        <fullName evidence="2">Uncharacterized protein</fullName>
    </submittedName>
</protein>
<gene>
    <name evidence="2" type="ORF">KIN20_020205</name>
</gene>
<organism evidence="2 3">
    <name type="scientific">Parelaphostrongylus tenuis</name>
    <name type="common">Meningeal worm</name>
    <dbReference type="NCBI Taxonomy" id="148309"/>
    <lineage>
        <taxon>Eukaryota</taxon>
        <taxon>Metazoa</taxon>
        <taxon>Ecdysozoa</taxon>
        <taxon>Nematoda</taxon>
        <taxon>Chromadorea</taxon>
        <taxon>Rhabditida</taxon>
        <taxon>Rhabditina</taxon>
        <taxon>Rhabditomorpha</taxon>
        <taxon>Strongyloidea</taxon>
        <taxon>Metastrongylidae</taxon>
        <taxon>Parelaphostrongylus</taxon>
    </lineage>
</organism>
<dbReference type="AlphaFoldDB" id="A0AAD5QQN6"/>
<sequence length="86" mass="9520">MDMMKKLEAYFSDTGRNIAQRPGTQKPSPKLATSRTSSASSTLIRNRGKSPKKAGAVKETSTEKQKSLANSSEILLKTKEWKLYLS</sequence>
<dbReference type="EMBL" id="JAHQIW010004099">
    <property type="protein sequence ID" value="KAJ1361048.1"/>
    <property type="molecule type" value="Genomic_DNA"/>
</dbReference>
<evidence type="ECO:0000313" key="3">
    <source>
        <dbReference type="Proteomes" id="UP001196413"/>
    </source>
</evidence>
<evidence type="ECO:0000313" key="2">
    <source>
        <dbReference type="EMBL" id="KAJ1361048.1"/>
    </source>
</evidence>
<name>A0AAD5QQN6_PARTN</name>
<comment type="caution">
    <text evidence="2">The sequence shown here is derived from an EMBL/GenBank/DDBJ whole genome shotgun (WGS) entry which is preliminary data.</text>
</comment>
<reference evidence="2" key="1">
    <citation type="submission" date="2021-06" db="EMBL/GenBank/DDBJ databases">
        <title>Parelaphostrongylus tenuis whole genome reference sequence.</title>
        <authorList>
            <person name="Garwood T.J."/>
            <person name="Larsen P.A."/>
            <person name="Fountain-Jones N.M."/>
            <person name="Garbe J.R."/>
            <person name="Macchietto M.G."/>
            <person name="Kania S.A."/>
            <person name="Gerhold R.W."/>
            <person name="Richards J.E."/>
            <person name="Wolf T.M."/>
        </authorList>
    </citation>
    <scope>NUCLEOTIDE SEQUENCE</scope>
    <source>
        <strain evidence="2">MNPRO001-30</strain>
        <tissue evidence="2">Meninges</tissue>
    </source>
</reference>
<accession>A0AAD5QQN6</accession>
<keyword evidence="3" id="KW-1185">Reference proteome</keyword>
<dbReference type="Proteomes" id="UP001196413">
    <property type="component" value="Unassembled WGS sequence"/>
</dbReference>